<reference evidence="2" key="1">
    <citation type="submission" date="2021-01" db="EMBL/GenBank/DDBJ databases">
        <authorList>
            <consortium name="Genoscope - CEA"/>
            <person name="William W."/>
        </authorList>
    </citation>
    <scope>NUCLEOTIDE SEQUENCE</scope>
</reference>
<dbReference type="AlphaFoldDB" id="A0A816Y398"/>
<name>A0A816Y398_BRANA</name>
<evidence type="ECO:0000256" key="1">
    <source>
        <dbReference type="SAM" id="MobiDB-lite"/>
    </source>
</evidence>
<protein>
    <submittedName>
        <fullName evidence="2">(rape) hypothetical protein</fullName>
    </submittedName>
</protein>
<evidence type="ECO:0000313" key="2">
    <source>
        <dbReference type="EMBL" id="CAF2153451.1"/>
    </source>
</evidence>
<proteinExistence type="predicted"/>
<dbReference type="EMBL" id="HG994355">
    <property type="protein sequence ID" value="CAF2153451.1"/>
    <property type="molecule type" value="Genomic_DNA"/>
</dbReference>
<organism evidence="2">
    <name type="scientific">Brassica napus</name>
    <name type="common">Rape</name>
    <dbReference type="NCBI Taxonomy" id="3708"/>
    <lineage>
        <taxon>Eukaryota</taxon>
        <taxon>Viridiplantae</taxon>
        <taxon>Streptophyta</taxon>
        <taxon>Embryophyta</taxon>
        <taxon>Tracheophyta</taxon>
        <taxon>Spermatophyta</taxon>
        <taxon>Magnoliopsida</taxon>
        <taxon>eudicotyledons</taxon>
        <taxon>Gunneridae</taxon>
        <taxon>Pentapetalae</taxon>
        <taxon>rosids</taxon>
        <taxon>malvids</taxon>
        <taxon>Brassicales</taxon>
        <taxon>Brassicaceae</taxon>
        <taxon>Brassiceae</taxon>
        <taxon>Brassica</taxon>
    </lineage>
</organism>
<accession>A0A816Y398</accession>
<gene>
    <name evidence="2" type="ORF">DARMORV10_A01P32370.1</name>
</gene>
<sequence>MRRNKIHGKAGMEHSPVRTAPQDNKTVRNLDNFNCFKAGKVALLKGNAFGDDEPQSLEEEVYDNGNGESTDKPKVKYLFSAEKYGFVCTIVRIKALVNPPKIIDELLMGSKSTK</sequence>
<dbReference type="Proteomes" id="UP001295469">
    <property type="component" value="Chromosome A01"/>
</dbReference>
<feature type="region of interest" description="Disordered" evidence="1">
    <location>
        <begin position="1"/>
        <end position="24"/>
    </location>
</feature>